<evidence type="ECO:0000256" key="3">
    <source>
        <dbReference type="ARBA" id="ARBA00022692"/>
    </source>
</evidence>
<sequence>MGLPELFLTAFLVALTGAMMPGPLLTVTVAESARQGAKAGPLLVVGHGLLEAALVAAIALGIGPFIARQGVVAGISLVGGGFLLWMGATILRDVVKGRVSLDLTAGTKGSNSAASAGVGRLIGLGAGVSLSNPYWSLWWATIGLSYVNVALRWGWGGVAVFFTGHILADLVWYAAVAGVVGGGRRFLGPALYRAVLTVAALFLIGLAGYFILKGLEYWHF</sequence>
<dbReference type="Pfam" id="PF01810">
    <property type="entry name" value="LysE"/>
    <property type="match status" value="1"/>
</dbReference>
<evidence type="ECO:0000256" key="5">
    <source>
        <dbReference type="ARBA" id="ARBA00023136"/>
    </source>
</evidence>
<keyword evidence="5 6" id="KW-0472">Membrane</keyword>
<proteinExistence type="predicted"/>
<name>A0A3N5AD90_9THEO</name>
<evidence type="ECO:0000313" key="7">
    <source>
        <dbReference type="EMBL" id="RPF42856.1"/>
    </source>
</evidence>
<feature type="transmembrane region" description="Helical" evidence="6">
    <location>
        <begin position="134"/>
        <end position="151"/>
    </location>
</feature>
<feature type="transmembrane region" description="Helical" evidence="6">
    <location>
        <begin position="42"/>
        <end position="63"/>
    </location>
</feature>
<comment type="subcellular location">
    <subcellularLocation>
        <location evidence="1">Cell membrane</location>
        <topology evidence="1">Multi-pass membrane protein</topology>
    </subcellularLocation>
</comment>
<feature type="transmembrane region" description="Helical" evidence="6">
    <location>
        <begin position="158"/>
        <end position="179"/>
    </location>
</feature>
<accession>A0A3N5AD90</accession>
<gene>
    <name evidence="7" type="ORF">EDD75_1969</name>
</gene>
<dbReference type="OrthoDB" id="9784202at2"/>
<dbReference type="GO" id="GO:0006865">
    <property type="term" value="P:amino acid transport"/>
    <property type="evidence" value="ECO:0007669"/>
    <property type="project" value="InterPro"/>
</dbReference>
<evidence type="ECO:0000256" key="1">
    <source>
        <dbReference type="ARBA" id="ARBA00004651"/>
    </source>
</evidence>
<feature type="transmembrane region" description="Helical" evidence="6">
    <location>
        <begin position="191"/>
        <end position="212"/>
    </location>
</feature>
<keyword evidence="4 6" id="KW-1133">Transmembrane helix</keyword>
<evidence type="ECO:0000256" key="4">
    <source>
        <dbReference type="ARBA" id="ARBA00022989"/>
    </source>
</evidence>
<dbReference type="Proteomes" id="UP000282654">
    <property type="component" value="Unassembled WGS sequence"/>
</dbReference>
<dbReference type="EMBL" id="RKRE01000003">
    <property type="protein sequence ID" value="RPF42856.1"/>
    <property type="molecule type" value="Genomic_DNA"/>
</dbReference>
<keyword evidence="3 6" id="KW-0812">Transmembrane</keyword>
<dbReference type="AlphaFoldDB" id="A0A3N5AD90"/>
<evidence type="ECO:0000256" key="2">
    <source>
        <dbReference type="ARBA" id="ARBA00022475"/>
    </source>
</evidence>
<dbReference type="InterPro" id="IPR001123">
    <property type="entry name" value="LeuE-type"/>
</dbReference>
<dbReference type="GO" id="GO:0005886">
    <property type="term" value="C:plasma membrane"/>
    <property type="evidence" value="ECO:0007669"/>
    <property type="project" value="UniProtKB-SubCell"/>
</dbReference>
<keyword evidence="8" id="KW-1185">Reference proteome</keyword>
<dbReference type="PANTHER" id="PTHR38825:SF1">
    <property type="entry name" value="TRANSPORTER, LYSE FAMILY"/>
    <property type="match status" value="1"/>
</dbReference>
<keyword evidence="2" id="KW-1003">Cell membrane</keyword>
<dbReference type="PANTHER" id="PTHR38825">
    <property type="entry name" value="LYSINE EXPORTER PROTEIN (LYSE/YGGA)"/>
    <property type="match status" value="1"/>
</dbReference>
<evidence type="ECO:0000256" key="6">
    <source>
        <dbReference type="SAM" id="Phobius"/>
    </source>
</evidence>
<comment type="caution">
    <text evidence="7">The sequence shown here is derived from an EMBL/GenBank/DDBJ whole genome shotgun (WGS) entry which is preliminary data.</text>
</comment>
<feature type="transmembrane region" description="Helical" evidence="6">
    <location>
        <begin position="70"/>
        <end position="91"/>
    </location>
</feature>
<organism evidence="7 8">
    <name type="scientific">Thermodesulfitimonas autotrophica</name>
    <dbReference type="NCBI Taxonomy" id="1894989"/>
    <lineage>
        <taxon>Bacteria</taxon>
        <taxon>Bacillati</taxon>
        <taxon>Bacillota</taxon>
        <taxon>Clostridia</taxon>
        <taxon>Thermoanaerobacterales</taxon>
        <taxon>Thermoanaerobacteraceae</taxon>
        <taxon>Thermodesulfitimonas</taxon>
    </lineage>
</organism>
<reference evidence="7 8" key="1">
    <citation type="submission" date="2018-11" db="EMBL/GenBank/DDBJ databases">
        <title>Genomic Encyclopedia of Type Strains, Phase IV (KMG-IV): sequencing the most valuable type-strain genomes for metagenomic binning, comparative biology and taxonomic classification.</title>
        <authorList>
            <person name="Goeker M."/>
        </authorList>
    </citation>
    <scope>NUCLEOTIDE SEQUENCE [LARGE SCALE GENOMIC DNA]</scope>
    <source>
        <strain evidence="7 8">DSM 102936</strain>
    </source>
</reference>
<evidence type="ECO:0000313" key="8">
    <source>
        <dbReference type="Proteomes" id="UP000282654"/>
    </source>
</evidence>
<protein>
    <submittedName>
        <fullName evidence="7">Threonine/homoserine/homoserine lactone efflux protein</fullName>
    </submittedName>
</protein>